<proteinExistence type="predicted"/>
<dbReference type="RefSeq" id="WP_120751155.1">
    <property type="nucleotide sequence ID" value="NZ_RBAH01000033.1"/>
</dbReference>
<dbReference type="Proteomes" id="UP000282311">
    <property type="component" value="Unassembled WGS sequence"/>
</dbReference>
<dbReference type="Gene3D" id="3.60.15.10">
    <property type="entry name" value="Ribonuclease Z/Hydroxyacylglutathione hydrolase-like"/>
    <property type="match status" value="1"/>
</dbReference>
<keyword evidence="2" id="KW-0862">Zinc</keyword>
<dbReference type="PANTHER" id="PTHR46018">
    <property type="entry name" value="ZINC PHOSPHODIESTERASE ELAC PROTEIN 1"/>
    <property type="match status" value="1"/>
</dbReference>
<reference evidence="3 4" key="1">
    <citation type="journal article" date="2007" name="Int. J. Syst. Evol. Microbiol.">
        <title>Paenibacillus ginsengarvi sp. nov., isolated from soil from ginseng cultivation.</title>
        <authorList>
            <person name="Yoon M.H."/>
            <person name="Ten L.N."/>
            <person name="Im W.T."/>
        </authorList>
    </citation>
    <scope>NUCLEOTIDE SEQUENCE [LARGE SCALE GENOMIC DNA]</scope>
    <source>
        <strain evidence="3 4">KCTC 13059</strain>
    </source>
</reference>
<gene>
    <name evidence="3" type="ORF">D7M11_30965</name>
</gene>
<organism evidence="3 4">
    <name type="scientific">Paenibacillus ginsengarvi</name>
    <dbReference type="NCBI Taxonomy" id="400777"/>
    <lineage>
        <taxon>Bacteria</taxon>
        <taxon>Bacillati</taxon>
        <taxon>Bacillota</taxon>
        <taxon>Bacilli</taxon>
        <taxon>Bacillales</taxon>
        <taxon>Paenibacillaceae</taxon>
        <taxon>Paenibacillus</taxon>
    </lineage>
</organism>
<evidence type="ECO:0000256" key="2">
    <source>
        <dbReference type="ARBA" id="ARBA00022833"/>
    </source>
</evidence>
<keyword evidence="1" id="KW-0255">Endonuclease</keyword>
<evidence type="ECO:0000313" key="4">
    <source>
        <dbReference type="Proteomes" id="UP000282311"/>
    </source>
</evidence>
<dbReference type="Pfam" id="PF23023">
    <property type="entry name" value="Anti-Pycsar_Apyc1"/>
    <property type="match status" value="1"/>
</dbReference>
<evidence type="ECO:0000313" key="3">
    <source>
        <dbReference type="EMBL" id="RKN70048.1"/>
    </source>
</evidence>
<comment type="caution">
    <text evidence="3">The sequence shown here is derived from an EMBL/GenBank/DDBJ whole genome shotgun (WGS) entry which is preliminary data.</text>
</comment>
<dbReference type="InterPro" id="IPR036866">
    <property type="entry name" value="RibonucZ/Hydroxyglut_hydro"/>
</dbReference>
<accession>A0A3B0BCF6</accession>
<name>A0A3B0BCF6_9BACL</name>
<protein>
    <submittedName>
        <fullName evidence="3">Ribonuclease Z</fullName>
    </submittedName>
</protein>
<dbReference type="EMBL" id="RBAH01000033">
    <property type="protein sequence ID" value="RKN70048.1"/>
    <property type="molecule type" value="Genomic_DNA"/>
</dbReference>
<keyword evidence="1" id="KW-0378">Hydrolase</keyword>
<evidence type="ECO:0000256" key="1">
    <source>
        <dbReference type="ARBA" id="ARBA00022759"/>
    </source>
</evidence>
<dbReference type="CDD" id="cd16272">
    <property type="entry name" value="RNaseZ_MBL-fold"/>
    <property type="match status" value="1"/>
</dbReference>
<keyword evidence="1" id="KW-0540">Nuclease</keyword>
<dbReference type="OrthoDB" id="9794898at2"/>
<dbReference type="SUPFAM" id="SSF56281">
    <property type="entry name" value="Metallo-hydrolase/oxidoreductase"/>
    <property type="match status" value="1"/>
</dbReference>
<dbReference type="PANTHER" id="PTHR46018:SF2">
    <property type="entry name" value="ZINC PHOSPHODIESTERASE ELAC PROTEIN 1"/>
    <property type="match status" value="1"/>
</dbReference>
<sequence>MDIVFLGTASAAGSFRRDNTYLLLRHGEDGWLIDVGGNPLGKLKQLSMLPAQIRGVILTHFHTDHIYGLPSLLWGMWIAGRTEPLTIYCSETGVAQLRTLLDGYEVKKWPIRFELDIRPFDWMTPSALFESDGLILSVFPALHAGPTVGVTAQIGGKTLVYSADTKPNSWIRDLPRIDLLVHEATAARGSRNNHTTLEEIVHYYDPQKIKRIIAVHLTDCEPYEDVLAEAGGAAITLAEDMQVTEL</sequence>
<keyword evidence="4" id="KW-1185">Reference proteome</keyword>
<dbReference type="AlphaFoldDB" id="A0A3B0BCF6"/>
<dbReference type="GO" id="GO:0042781">
    <property type="term" value="F:3'-tRNA processing endoribonuclease activity"/>
    <property type="evidence" value="ECO:0007669"/>
    <property type="project" value="TreeGrafter"/>
</dbReference>